<evidence type="ECO:0000313" key="1">
    <source>
        <dbReference type="EMBL" id="SFL62025.1"/>
    </source>
</evidence>
<dbReference type="Proteomes" id="UP000181969">
    <property type="component" value="Unassembled WGS sequence"/>
</dbReference>
<name>A0A1I4J607_9LACT</name>
<organism evidence="1 2">
    <name type="scientific">Lactococcus garvieae</name>
    <dbReference type="NCBI Taxonomy" id="1363"/>
    <lineage>
        <taxon>Bacteria</taxon>
        <taxon>Bacillati</taxon>
        <taxon>Bacillota</taxon>
        <taxon>Bacilli</taxon>
        <taxon>Lactobacillales</taxon>
        <taxon>Streptococcaceae</taxon>
        <taxon>Lactococcus</taxon>
    </lineage>
</organism>
<protein>
    <submittedName>
        <fullName evidence="1">Uncharacterized protein</fullName>
    </submittedName>
</protein>
<dbReference type="AlphaFoldDB" id="A0A1I4J607"/>
<accession>A0A1I4J607</accession>
<sequence>MTVKVKFLADFIIYTHKEKNNFCLNISLTFDNEFDTQ</sequence>
<dbReference type="EMBL" id="FOTJ01000034">
    <property type="protein sequence ID" value="SFL62025.1"/>
    <property type="molecule type" value="Genomic_DNA"/>
</dbReference>
<gene>
    <name evidence="1" type="ORF">SAMN05216438_1341</name>
</gene>
<proteinExistence type="predicted"/>
<evidence type="ECO:0000313" key="2">
    <source>
        <dbReference type="Proteomes" id="UP000181969"/>
    </source>
</evidence>
<reference evidence="1 2" key="1">
    <citation type="submission" date="2016-10" db="EMBL/GenBank/DDBJ databases">
        <authorList>
            <person name="de Groot N.N."/>
        </authorList>
    </citation>
    <scope>NUCLEOTIDE SEQUENCE [LARGE SCALE GENOMIC DNA]</scope>
    <source>
        <strain evidence="1 2">M79</strain>
    </source>
</reference>